<dbReference type="SUPFAM" id="SSF52777">
    <property type="entry name" value="CoA-dependent acyltransferases"/>
    <property type="match status" value="1"/>
</dbReference>
<dbReference type="EMBL" id="PYHP01000048">
    <property type="protein sequence ID" value="PUA37729.1"/>
    <property type="molecule type" value="Genomic_DNA"/>
</dbReference>
<dbReference type="GO" id="GO:0016407">
    <property type="term" value="F:acetyltransferase activity"/>
    <property type="evidence" value="ECO:0007669"/>
    <property type="project" value="TreeGrafter"/>
</dbReference>
<dbReference type="Pfam" id="PF02817">
    <property type="entry name" value="E3_binding"/>
    <property type="match status" value="1"/>
</dbReference>
<evidence type="ECO:0000256" key="2">
    <source>
        <dbReference type="ARBA" id="ARBA00007317"/>
    </source>
</evidence>
<dbReference type="InterPro" id="IPR050743">
    <property type="entry name" value="2-oxoacid_DH_E2_comp"/>
</dbReference>
<accession>A0A2T6G0N8</accession>
<feature type="compositionally biased region" description="Low complexity" evidence="7">
    <location>
        <begin position="167"/>
        <end position="192"/>
    </location>
</feature>
<organism evidence="10 11">
    <name type="scientific">Paenibacillus elgii</name>
    <dbReference type="NCBI Taxonomy" id="189691"/>
    <lineage>
        <taxon>Bacteria</taxon>
        <taxon>Bacillati</taxon>
        <taxon>Bacillota</taxon>
        <taxon>Bacilli</taxon>
        <taxon>Bacillales</taxon>
        <taxon>Paenibacillaceae</taxon>
        <taxon>Paenibacillus</taxon>
    </lineage>
</organism>
<feature type="domain" description="Lipoyl-binding" evidence="8">
    <location>
        <begin position="2"/>
        <end position="77"/>
    </location>
</feature>
<dbReference type="PANTHER" id="PTHR43178">
    <property type="entry name" value="DIHYDROLIPOAMIDE ACETYLTRANSFERASE COMPONENT OF PYRUVATE DEHYDROGENASE COMPLEX"/>
    <property type="match status" value="1"/>
</dbReference>
<evidence type="ECO:0000259" key="8">
    <source>
        <dbReference type="PROSITE" id="PS50968"/>
    </source>
</evidence>
<dbReference type="Pfam" id="PF00364">
    <property type="entry name" value="Biotin_lipoyl"/>
    <property type="match status" value="1"/>
</dbReference>
<keyword evidence="4 6" id="KW-0450">Lipoyl</keyword>
<dbReference type="PROSITE" id="PS51826">
    <property type="entry name" value="PSBD"/>
    <property type="match status" value="1"/>
</dbReference>
<keyword evidence="3 6" id="KW-0808">Transferase</keyword>
<dbReference type="GO" id="GO:0031405">
    <property type="term" value="F:lipoic acid binding"/>
    <property type="evidence" value="ECO:0007669"/>
    <property type="project" value="TreeGrafter"/>
</dbReference>
<dbReference type="SUPFAM" id="SSF51230">
    <property type="entry name" value="Single hybrid motif"/>
    <property type="match status" value="1"/>
</dbReference>
<evidence type="ECO:0000313" key="10">
    <source>
        <dbReference type="EMBL" id="PUA37729.1"/>
    </source>
</evidence>
<proteinExistence type="inferred from homology"/>
<dbReference type="InterPro" id="IPR011053">
    <property type="entry name" value="Single_hybrid_motif"/>
</dbReference>
<dbReference type="AlphaFoldDB" id="A0A2T6G0N8"/>
<feature type="region of interest" description="Disordered" evidence="7">
    <location>
        <begin position="86"/>
        <end position="124"/>
    </location>
</feature>
<dbReference type="PROSITE" id="PS50968">
    <property type="entry name" value="BIOTINYL_LIPOYL"/>
    <property type="match status" value="1"/>
</dbReference>
<dbReference type="FunFam" id="3.30.559.10:FF:000040">
    <property type="entry name" value="Dihydrolipoamide acetyltransferase component of pyruvate dehydrogenase complex"/>
    <property type="match status" value="1"/>
</dbReference>
<feature type="compositionally biased region" description="Low complexity" evidence="7">
    <location>
        <begin position="88"/>
        <end position="107"/>
    </location>
</feature>
<dbReference type="InterPro" id="IPR023213">
    <property type="entry name" value="CAT-like_dom_sf"/>
</dbReference>
<dbReference type="Gene3D" id="2.40.50.100">
    <property type="match status" value="1"/>
</dbReference>
<dbReference type="InterPro" id="IPR004167">
    <property type="entry name" value="PSBD"/>
</dbReference>
<keyword evidence="5 6" id="KW-0012">Acyltransferase</keyword>
<dbReference type="CDD" id="cd06849">
    <property type="entry name" value="lipoyl_domain"/>
    <property type="match status" value="1"/>
</dbReference>
<evidence type="ECO:0000256" key="3">
    <source>
        <dbReference type="ARBA" id="ARBA00022679"/>
    </source>
</evidence>
<comment type="caution">
    <text evidence="10">The sequence shown here is derived from an EMBL/GenBank/DDBJ whole genome shotgun (WGS) entry which is preliminary data.</text>
</comment>
<reference evidence="10 11" key="1">
    <citation type="submission" date="2018-03" db="EMBL/GenBank/DDBJ databases">
        <title>Genome sequence of Paenibacillus elgii strain AC13 an antimicrobial compound producing bacteria.</title>
        <authorList>
            <person name="Kurokawa A.S."/>
            <person name="Araujo J.F."/>
            <person name="Costa R.A."/>
            <person name="Ortega D.B."/>
            <person name="Pires A.S."/>
            <person name="Pappas G.J.Jr."/>
            <person name="Franco O.L."/>
            <person name="Barreto C."/>
            <person name="Magalhaes B.S."/>
            <person name="Kruger R.H."/>
        </authorList>
    </citation>
    <scope>NUCLEOTIDE SEQUENCE [LARGE SCALE GENOMIC DNA]</scope>
    <source>
        <strain evidence="10 11">AC13</strain>
    </source>
</reference>
<gene>
    <name evidence="10" type="ORF">C8Z91_18540</name>
</gene>
<comment type="cofactor">
    <cofactor evidence="1 6">
        <name>(R)-lipoate</name>
        <dbReference type="ChEBI" id="CHEBI:83088"/>
    </cofactor>
</comment>
<evidence type="ECO:0000256" key="4">
    <source>
        <dbReference type="ARBA" id="ARBA00022823"/>
    </source>
</evidence>
<dbReference type="Gene3D" id="3.30.559.10">
    <property type="entry name" value="Chloramphenicol acetyltransferase-like domain"/>
    <property type="match status" value="1"/>
</dbReference>
<dbReference type="EC" id="2.3.1.-" evidence="6"/>
<evidence type="ECO:0000259" key="9">
    <source>
        <dbReference type="PROSITE" id="PS51826"/>
    </source>
</evidence>
<dbReference type="InterPro" id="IPR000089">
    <property type="entry name" value="Biotin_lipoyl"/>
</dbReference>
<feature type="region of interest" description="Disordered" evidence="7">
    <location>
        <begin position="167"/>
        <end position="197"/>
    </location>
</feature>
<dbReference type="RefSeq" id="WP_108532643.1">
    <property type="nucleotide sequence ID" value="NZ_PYHP01000048.1"/>
</dbReference>
<evidence type="ECO:0000256" key="1">
    <source>
        <dbReference type="ARBA" id="ARBA00001938"/>
    </source>
</evidence>
<comment type="similarity">
    <text evidence="2 6">Belongs to the 2-oxoacid dehydrogenase family.</text>
</comment>
<protein>
    <recommendedName>
        <fullName evidence="6">Dihydrolipoamide acetyltransferase component of pyruvate dehydrogenase complex</fullName>
        <ecNumber evidence="6">2.3.1.-</ecNumber>
    </recommendedName>
</protein>
<dbReference type="PANTHER" id="PTHR43178:SF5">
    <property type="entry name" value="LIPOAMIDE ACYLTRANSFERASE COMPONENT OF BRANCHED-CHAIN ALPHA-KETO ACID DEHYDROGENASE COMPLEX, MITOCHONDRIAL"/>
    <property type="match status" value="1"/>
</dbReference>
<dbReference type="Gene3D" id="4.10.320.10">
    <property type="entry name" value="E3-binding domain"/>
    <property type="match status" value="1"/>
</dbReference>
<evidence type="ECO:0000256" key="6">
    <source>
        <dbReference type="RuleBase" id="RU003423"/>
    </source>
</evidence>
<dbReference type="GO" id="GO:0005737">
    <property type="term" value="C:cytoplasm"/>
    <property type="evidence" value="ECO:0007669"/>
    <property type="project" value="TreeGrafter"/>
</dbReference>
<evidence type="ECO:0000313" key="11">
    <source>
        <dbReference type="Proteomes" id="UP000244184"/>
    </source>
</evidence>
<dbReference type="InterPro" id="IPR001078">
    <property type="entry name" value="2-oxoacid_DH_actylTfrase"/>
</dbReference>
<evidence type="ECO:0000256" key="7">
    <source>
        <dbReference type="SAM" id="MobiDB-lite"/>
    </source>
</evidence>
<evidence type="ECO:0000256" key="5">
    <source>
        <dbReference type="ARBA" id="ARBA00023315"/>
    </source>
</evidence>
<dbReference type="Pfam" id="PF00198">
    <property type="entry name" value="2-oxoacid_dh"/>
    <property type="match status" value="1"/>
</dbReference>
<dbReference type="InterPro" id="IPR036625">
    <property type="entry name" value="E3-bd_dom_sf"/>
</dbReference>
<name>A0A2T6G0N8_9BACL</name>
<dbReference type="SUPFAM" id="SSF47005">
    <property type="entry name" value="Peripheral subunit-binding domain of 2-oxo acid dehydrogenase complex"/>
    <property type="match status" value="1"/>
</dbReference>
<feature type="domain" description="Peripheral subunit-binding (PSBD)" evidence="9">
    <location>
        <begin position="127"/>
        <end position="164"/>
    </location>
</feature>
<sequence length="424" mass="44349">MAVEVVMPKLGMAMKEGSVSLWHKKEGDPVTKGDIIANIGSEKIETDLEAPADGVLLKIAVSEGEGVPPGTVIGYIGQPGEQVGGAAAGAAESAASDGSPSGGAVPDAAPSDGSAPTEAPVHGRDIKISPVARKMAEAAGLDIAKLTGTGPQGRITKEDVEHAIANAASAPASSEEAAASSAGTNATAAPSGFTEHTEQIPVTGIRKVIAARMHDSLQQSAQLTLTLRADVTDLLALQRQMSETAQRQHEVKLTVTDFIARAVVLSLKRHKQMNSAYIDDRIHVFDHVHLGIAVALDKGLVVPVIRHADQYSVLDLSRQIKALAQQARNGQLGSDALQGSTFTITNLGAYGIDYFTPILNTPEAGILGVGSVAEMPVYKGDDLQRRSLLPLSLTFDHRILDGAPAAEFLRAVKDALEDPYRLVL</sequence>
<dbReference type="Proteomes" id="UP000244184">
    <property type="component" value="Unassembled WGS sequence"/>
</dbReference>